<evidence type="ECO:0000313" key="3">
    <source>
        <dbReference type="EMBL" id="MCC4308567.1"/>
    </source>
</evidence>
<comment type="caution">
    <text evidence="3">The sequence shown here is derived from an EMBL/GenBank/DDBJ whole genome shotgun (WGS) entry which is preliminary data.</text>
</comment>
<sequence length="263" mass="30155">MKPSREEVIVEKSHAFREQYRASTPAWYRGEMHLAFTLIFTFGVILFCATRLHDTSWSEWLFVVVPMLVFGNWAEWAGHRYLLHSPRSLLKSAYKRHVATHHQFFSHRTLDYHGQRDWRALLFPPFAPVLFVGAAVPPALLLGMLWSANAGYIAVLTMAAYFLMYEGLHTLSHLEHPILDRLPLVNTVRRMHVLHHNPDFMHTHNFNLTFPLCDALFGTSDLNKGVIGTLFNGMSDDARKPEIQEKLDAQKKPRPERGAAAGN</sequence>
<feature type="transmembrane region" description="Helical" evidence="2">
    <location>
        <begin position="34"/>
        <end position="53"/>
    </location>
</feature>
<feature type="region of interest" description="Disordered" evidence="1">
    <location>
        <begin position="238"/>
        <end position="263"/>
    </location>
</feature>
<reference evidence="3" key="1">
    <citation type="submission" date="2021-10" db="EMBL/GenBank/DDBJ databases">
        <title>The diversity and Nitrogen Metabolism of Culturable Nitrate-Utilizing Bacteria Within the Oxygen Minimum Zone of the Changjiang (Yangtze River)Estuary.</title>
        <authorList>
            <person name="Zhang D."/>
            <person name="Zheng J."/>
            <person name="Liu S."/>
            <person name="He W."/>
        </authorList>
    </citation>
    <scope>NUCLEOTIDE SEQUENCE</scope>
    <source>
        <strain evidence="3">FXH-223</strain>
    </source>
</reference>
<evidence type="ECO:0000313" key="4">
    <source>
        <dbReference type="Proteomes" id="UP001108027"/>
    </source>
</evidence>
<organism evidence="3 4">
    <name type="scientific">Alloalcanivorax marinus</name>
    <dbReference type="NCBI Taxonomy" id="1177169"/>
    <lineage>
        <taxon>Bacteria</taxon>
        <taxon>Pseudomonadati</taxon>
        <taxon>Pseudomonadota</taxon>
        <taxon>Gammaproteobacteria</taxon>
        <taxon>Oceanospirillales</taxon>
        <taxon>Alcanivoracaceae</taxon>
        <taxon>Alloalcanivorax</taxon>
    </lineage>
</organism>
<dbReference type="Proteomes" id="UP001108027">
    <property type="component" value="Unassembled WGS sequence"/>
</dbReference>
<name>A0A9Q3YM97_9GAMM</name>
<protein>
    <submittedName>
        <fullName evidence="3">Sterol desaturase family protein</fullName>
    </submittedName>
</protein>
<gene>
    <name evidence="3" type="ORF">LL252_08275</name>
</gene>
<evidence type="ECO:0000256" key="2">
    <source>
        <dbReference type="SAM" id="Phobius"/>
    </source>
</evidence>
<feature type="compositionally biased region" description="Basic and acidic residues" evidence="1">
    <location>
        <begin position="238"/>
        <end position="257"/>
    </location>
</feature>
<dbReference type="RefSeq" id="WP_228233729.1">
    <property type="nucleotide sequence ID" value="NZ_JAJGNA010000007.1"/>
</dbReference>
<feature type="transmembrane region" description="Helical" evidence="2">
    <location>
        <begin position="120"/>
        <end position="140"/>
    </location>
</feature>
<feature type="transmembrane region" description="Helical" evidence="2">
    <location>
        <begin position="59"/>
        <end position="78"/>
    </location>
</feature>
<dbReference type="AlphaFoldDB" id="A0A9Q3YM97"/>
<keyword evidence="4" id="KW-1185">Reference proteome</keyword>
<accession>A0A9Q3YM97</accession>
<evidence type="ECO:0000256" key="1">
    <source>
        <dbReference type="SAM" id="MobiDB-lite"/>
    </source>
</evidence>
<keyword evidence="2" id="KW-0472">Membrane</keyword>
<keyword evidence="2" id="KW-0812">Transmembrane</keyword>
<keyword evidence="2" id="KW-1133">Transmembrane helix</keyword>
<proteinExistence type="predicted"/>
<feature type="transmembrane region" description="Helical" evidence="2">
    <location>
        <begin position="146"/>
        <end position="164"/>
    </location>
</feature>
<dbReference type="EMBL" id="JAJGNA010000007">
    <property type="protein sequence ID" value="MCC4308567.1"/>
    <property type="molecule type" value="Genomic_DNA"/>
</dbReference>